<keyword evidence="3" id="KW-1185">Reference proteome</keyword>
<evidence type="ECO:0000313" key="2">
    <source>
        <dbReference type="EMBL" id="KAK2142949.1"/>
    </source>
</evidence>
<feature type="non-terminal residue" evidence="2">
    <location>
        <position position="1"/>
    </location>
</feature>
<comment type="caution">
    <text evidence="2">The sequence shown here is derived from an EMBL/GenBank/DDBJ whole genome shotgun (WGS) entry which is preliminary data.</text>
</comment>
<dbReference type="EMBL" id="JAODUP010000894">
    <property type="protein sequence ID" value="KAK2142949.1"/>
    <property type="molecule type" value="Genomic_DNA"/>
</dbReference>
<reference evidence="2" key="1">
    <citation type="journal article" date="2023" name="Mol. Biol. Evol.">
        <title>Third-Generation Sequencing Reveals the Adaptive Role of the Epigenome in Three Deep-Sea Polychaetes.</title>
        <authorList>
            <person name="Perez M."/>
            <person name="Aroh O."/>
            <person name="Sun Y."/>
            <person name="Lan Y."/>
            <person name="Juniper S.K."/>
            <person name="Young C.R."/>
            <person name="Angers B."/>
            <person name="Qian P.Y."/>
        </authorList>
    </citation>
    <scope>NUCLEOTIDE SEQUENCE</scope>
    <source>
        <strain evidence="2">P08H-3</strain>
    </source>
</reference>
<protein>
    <recommendedName>
        <fullName evidence="1">Fibrinogen C-terminal domain-containing protein</fullName>
    </recommendedName>
</protein>
<evidence type="ECO:0000259" key="1">
    <source>
        <dbReference type="PROSITE" id="PS51406"/>
    </source>
</evidence>
<sequence>YFGCSNIPGERNGVYHIKLLNFDARLAVYCDEETRGGGWTVLMRRFDGSEHFSREWDDYKNGFGYLTKEFWTGDSFSHHDGYMFSTVSRDNDFVSYSCCETFGAPWWYGNCFYAKLTGELKDTASTEMGKGIT</sequence>
<dbReference type="SMART" id="SM00186">
    <property type="entry name" value="FBG"/>
    <property type="match status" value="1"/>
</dbReference>
<dbReference type="AlphaFoldDB" id="A0AAD9IXY5"/>
<organism evidence="2 3">
    <name type="scientific">Paralvinella palmiformis</name>
    <dbReference type="NCBI Taxonomy" id="53620"/>
    <lineage>
        <taxon>Eukaryota</taxon>
        <taxon>Metazoa</taxon>
        <taxon>Spiralia</taxon>
        <taxon>Lophotrochozoa</taxon>
        <taxon>Annelida</taxon>
        <taxon>Polychaeta</taxon>
        <taxon>Sedentaria</taxon>
        <taxon>Canalipalpata</taxon>
        <taxon>Terebellida</taxon>
        <taxon>Terebelliformia</taxon>
        <taxon>Alvinellidae</taxon>
        <taxon>Paralvinella</taxon>
    </lineage>
</organism>
<dbReference type="Gene3D" id="4.10.530.10">
    <property type="entry name" value="Gamma-fibrinogen Carboxyl Terminal Fragment, domain 2"/>
    <property type="match status" value="1"/>
</dbReference>
<dbReference type="NCBIfam" id="NF040941">
    <property type="entry name" value="GGGWT_bact"/>
    <property type="match status" value="1"/>
</dbReference>
<feature type="non-terminal residue" evidence="2">
    <location>
        <position position="133"/>
    </location>
</feature>
<dbReference type="InterPro" id="IPR050373">
    <property type="entry name" value="Fibrinogen_C-term_domain"/>
</dbReference>
<accession>A0AAD9IXY5</accession>
<dbReference type="Proteomes" id="UP001208570">
    <property type="component" value="Unassembled WGS sequence"/>
</dbReference>
<dbReference type="GO" id="GO:0005615">
    <property type="term" value="C:extracellular space"/>
    <property type="evidence" value="ECO:0007669"/>
    <property type="project" value="TreeGrafter"/>
</dbReference>
<dbReference type="InterPro" id="IPR002181">
    <property type="entry name" value="Fibrinogen_a/b/g_C_dom"/>
</dbReference>
<feature type="domain" description="Fibrinogen C-terminal" evidence="1">
    <location>
        <begin position="1"/>
        <end position="73"/>
    </location>
</feature>
<dbReference type="InterPro" id="IPR014716">
    <property type="entry name" value="Fibrinogen_a/b/g_C_1"/>
</dbReference>
<dbReference type="SUPFAM" id="SSF56496">
    <property type="entry name" value="Fibrinogen C-terminal domain-like"/>
    <property type="match status" value="1"/>
</dbReference>
<dbReference type="PROSITE" id="PS51406">
    <property type="entry name" value="FIBRINOGEN_C_2"/>
    <property type="match status" value="1"/>
</dbReference>
<evidence type="ECO:0000313" key="3">
    <source>
        <dbReference type="Proteomes" id="UP001208570"/>
    </source>
</evidence>
<gene>
    <name evidence="2" type="ORF">LSH36_894g01001</name>
</gene>
<proteinExistence type="predicted"/>
<dbReference type="Gene3D" id="3.90.215.10">
    <property type="entry name" value="Gamma Fibrinogen, chain A, domain 1"/>
    <property type="match status" value="1"/>
</dbReference>
<dbReference type="PANTHER" id="PTHR19143">
    <property type="entry name" value="FIBRINOGEN/TENASCIN/ANGIOPOEITIN"/>
    <property type="match status" value="1"/>
</dbReference>
<name>A0AAD9IXY5_9ANNE</name>
<dbReference type="Pfam" id="PF00147">
    <property type="entry name" value="Fibrinogen_C"/>
    <property type="match status" value="1"/>
</dbReference>
<dbReference type="InterPro" id="IPR036056">
    <property type="entry name" value="Fibrinogen-like_C"/>
</dbReference>